<evidence type="ECO:0000256" key="3">
    <source>
        <dbReference type="ARBA" id="ARBA00004574"/>
    </source>
</evidence>
<comment type="catalytic activity">
    <reaction evidence="1">
        <text>a beta-lactam + H2O = a substituted beta-amino acid</text>
        <dbReference type="Rhea" id="RHEA:20401"/>
        <dbReference type="ChEBI" id="CHEBI:15377"/>
        <dbReference type="ChEBI" id="CHEBI:35627"/>
        <dbReference type="ChEBI" id="CHEBI:140347"/>
        <dbReference type="EC" id="3.5.2.6"/>
    </reaction>
</comment>
<dbReference type="GO" id="GO:0036297">
    <property type="term" value="P:interstrand cross-link repair"/>
    <property type="evidence" value="ECO:0007669"/>
    <property type="project" value="Ensembl"/>
</dbReference>
<dbReference type="InterPro" id="IPR001279">
    <property type="entry name" value="Metallo-B-lactamas"/>
</dbReference>
<evidence type="ECO:0000256" key="16">
    <source>
        <dbReference type="ARBA" id="ARBA00042738"/>
    </source>
</evidence>
<evidence type="ECO:0000259" key="18">
    <source>
        <dbReference type="SMART" id="SM00849"/>
    </source>
</evidence>
<dbReference type="InterPro" id="IPR036866">
    <property type="entry name" value="RibonucZ/Hydroxyglut_hydro"/>
</dbReference>
<dbReference type="Proteomes" id="UP000694421">
    <property type="component" value="Unplaced"/>
</dbReference>
<name>A0A8D0DHT0_SALMN</name>
<organism evidence="19 20">
    <name type="scientific">Salvator merianae</name>
    <name type="common">Argentine black and white tegu</name>
    <name type="synonym">Tupinambis merianae</name>
    <dbReference type="NCBI Taxonomy" id="96440"/>
    <lineage>
        <taxon>Eukaryota</taxon>
        <taxon>Metazoa</taxon>
        <taxon>Chordata</taxon>
        <taxon>Craniata</taxon>
        <taxon>Vertebrata</taxon>
        <taxon>Euteleostomi</taxon>
        <taxon>Lepidosauria</taxon>
        <taxon>Squamata</taxon>
        <taxon>Bifurcata</taxon>
        <taxon>Unidentata</taxon>
        <taxon>Episquamata</taxon>
        <taxon>Laterata</taxon>
        <taxon>Teiioidea</taxon>
        <taxon>Teiidae</taxon>
        <taxon>Salvator</taxon>
    </lineage>
</organism>
<evidence type="ECO:0000256" key="12">
    <source>
        <dbReference type="ARBA" id="ARBA00023204"/>
    </source>
</evidence>
<evidence type="ECO:0000256" key="11">
    <source>
        <dbReference type="ARBA" id="ARBA00022895"/>
    </source>
</evidence>
<evidence type="ECO:0000256" key="13">
    <source>
        <dbReference type="ARBA" id="ARBA00023242"/>
    </source>
</evidence>
<keyword evidence="11" id="KW-0779">Telomere</keyword>
<dbReference type="GO" id="GO:0016604">
    <property type="term" value="C:nuclear body"/>
    <property type="evidence" value="ECO:0007669"/>
    <property type="project" value="Ensembl"/>
</dbReference>
<evidence type="ECO:0000256" key="14">
    <source>
        <dbReference type="ARBA" id="ARBA00039555"/>
    </source>
</evidence>
<evidence type="ECO:0000256" key="1">
    <source>
        <dbReference type="ARBA" id="ARBA00001526"/>
    </source>
</evidence>
<keyword evidence="7" id="KW-0540">Nuclease</keyword>
<comment type="similarity">
    <text evidence="4">Belongs to the DNA repair metallo-beta-lactamase (DRMBL) family.</text>
</comment>
<accession>A0A8D0DHT0</accession>
<keyword evidence="6" id="KW-0158">Chromosome</keyword>
<dbReference type="GO" id="GO:0008800">
    <property type="term" value="F:beta-lactamase activity"/>
    <property type="evidence" value="ECO:0007669"/>
    <property type="project" value="UniProtKB-EC"/>
</dbReference>
<evidence type="ECO:0000256" key="9">
    <source>
        <dbReference type="ARBA" id="ARBA00022801"/>
    </source>
</evidence>
<evidence type="ECO:0000313" key="20">
    <source>
        <dbReference type="Proteomes" id="UP000694421"/>
    </source>
</evidence>
<evidence type="ECO:0000256" key="8">
    <source>
        <dbReference type="ARBA" id="ARBA00022763"/>
    </source>
</evidence>
<evidence type="ECO:0000256" key="7">
    <source>
        <dbReference type="ARBA" id="ARBA00022722"/>
    </source>
</evidence>
<dbReference type="FunFam" id="3.40.50.12650:FF:000003">
    <property type="entry name" value="DNA cross-link repair 1B"/>
    <property type="match status" value="1"/>
</dbReference>
<evidence type="ECO:0000256" key="4">
    <source>
        <dbReference type="ARBA" id="ARBA00010304"/>
    </source>
</evidence>
<evidence type="ECO:0000256" key="6">
    <source>
        <dbReference type="ARBA" id="ARBA00022454"/>
    </source>
</evidence>
<dbReference type="GO" id="GO:0031860">
    <property type="term" value="P:telomeric 3' overhang formation"/>
    <property type="evidence" value="ECO:0007669"/>
    <property type="project" value="Ensembl"/>
</dbReference>
<dbReference type="Pfam" id="PF12706">
    <property type="entry name" value="Lactamase_B_2"/>
    <property type="match status" value="1"/>
</dbReference>
<dbReference type="GO" id="GO:0000781">
    <property type="term" value="C:chromosome, telomeric region"/>
    <property type="evidence" value="ECO:0007669"/>
    <property type="project" value="UniProtKB-SubCell"/>
</dbReference>
<dbReference type="EC" id="3.5.2.6" evidence="5"/>
<dbReference type="GO" id="GO:0005813">
    <property type="term" value="C:centrosome"/>
    <property type="evidence" value="ECO:0007669"/>
    <property type="project" value="Ensembl"/>
</dbReference>
<dbReference type="InterPro" id="IPR011084">
    <property type="entry name" value="DRMBL"/>
</dbReference>
<keyword evidence="20" id="KW-1185">Reference proteome</keyword>
<reference evidence="19" key="1">
    <citation type="submission" date="2025-08" db="UniProtKB">
        <authorList>
            <consortium name="Ensembl"/>
        </authorList>
    </citation>
    <scope>IDENTIFICATION</scope>
</reference>
<evidence type="ECO:0000256" key="15">
    <source>
        <dbReference type="ARBA" id="ARBA00041693"/>
    </source>
</evidence>
<dbReference type="PANTHER" id="PTHR23240">
    <property type="entry name" value="DNA CROSS-LINK REPAIR PROTEIN PSO2/SNM1-RELATED"/>
    <property type="match status" value="1"/>
</dbReference>
<dbReference type="SMART" id="SM00849">
    <property type="entry name" value="Lactamase_B"/>
    <property type="match status" value="1"/>
</dbReference>
<keyword evidence="12" id="KW-0234">DNA repair</keyword>
<dbReference type="GO" id="GO:0031848">
    <property type="term" value="P:protection from non-homologous end joining at telomere"/>
    <property type="evidence" value="ECO:0007669"/>
    <property type="project" value="Ensembl"/>
</dbReference>
<dbReference type="GO" id="GO:0044877">
    <property type="term" value="F:protein-containing complex binding"/>
    <property type="evidence" value="ECO:0007669"/>
    <property type="project" value="Ensembl"/>
</dbReference>
<dbReference type="PANTHER" id="PTHR23240:SF26">
    <property type="entry name" value="5' EXONUCLEASE APOLLO"/>
    <property type="match status" value="1"/>
</dbReference>
<dbReference type="GeneTree" id="ENSGT00940000158175"/>
<dbReference type="GO" id="GO:0035312">
    <property type="term" value="F:5'-3' DNA exonuclease activity"/>
    <property type="evidence" value="ECO:0007669"/>
    <property type="project" value="TreeGrafter"/>
</dbReference>
<dbReference type="GO" id="GO:0042803">
    <property type="term" value="F:protein homodimerization activity"/>
    <property type="evidence" value="ECO:0007669"/>
    <property type="project" value="Ensembl"/>
</dbReference>
<dbReference type="GO" id="GO:0003684">
    <property type="term" value="F:damaged DNA binding"/>
    <property type="evidence" value="ECO:0007669"/>
    <property type="project" value="TreeGrafter"/>
</dbReference>
<dbReference type="CDD" id="cd16273">
    <property type="entry name" value="SNM1A-1C-like_MBL-fold"/>
    <property type="match status" value="1"/>
</dbReference>
<evidence type="ECO:0000256" key="10">
    <source>
        <dbReference type="ARBA" id="ARBA00022839"/>
    </source>
</evidence>
<reference evidence="19" key="2">
    <citation type="submission" date="2025-09" db="UniProtKB">
        <authorList>
            <consortium name="Ensembl"/>
        </authorList>
    </citation>
    <scope>IDENTIFICATION</scope>
</reference>
<evidence type="ECO:0000256" key="17">
    <source>
        <dbReference type="SAM" id="MobiDB-lite"/>
    </source>
</evidence>
<sequence length="658" mass="74600">MADESGKISGNSTPGLVCLFEQMSRSSCSGRFQAFRFHPAPVPKFTQYIFFSSRPLLPSVAIHWITAQRYKELYRAGLMNGTLIAGTPIAVDFWNIRKAGQARFFFLSHMHSDHTVGLSSTWNQPIYCSPITGQILHHRLKVAKQWIHPMEVGESHVIPLDEVGRETMTVTLIDANHCPGSVMFLFEGDFGVILHTGDFRYTSSMQLESGLKNPKFINVLYLDNTNCDPKTILPSREEATAQIKEVIRAHPNHLVKIGMYCLGKESLLVKLAQEFHTWIVVSPTRLELMKLLELEDVFTSEKEAGWIHAVDFSEIHQANMGSWNQSHPTIAILPTSRPVKIRHPAVHVIPYSDHSSFQELMEFVAWLKPGCIIPVVKKDKCQSYFQQYLQCENYSPLESKIPKSVKRLKQLKSNKSKGRPLKRLKLSSCHNVPKGVCFDSPEKCATESENDYTAEVFQQNCLDLTVKSLPDSKDCIEGEQKDTQNLENQKPSSPEKSELTASAKHQLQGNRSEKNQPASTIESPKRSCGSEGDTNSMPVSSPYSFVDTDCRAQAVFENDALPKSQQTLYSNKDSALTFPMDIALELDNLETSIDFLEEYDLSPLNTSRCRSLQDFDRQVEKYLSRREETQMYGVESSQEVREQAEQLDQEFCSRFSWT</sequence>
<keyword evidence="13" id="KW-0539">Nucleus</keyword>
<feature type="domain" description="Metallo-beta-lactamase" evidence="18">
    <location>
        <begin position="78"/>
        <end position="253"/>
    </location>
</feature>
<keyword evidence="8" id="KW-0227">DNA damage</keyword>
<keyword evidence="9" id="KW-0378">Hydrolase</keyword>
<dbReference type="Gene3D" id="3.40.50.12650">
    <property type="match status" value="1"/>
</dbReference>
<evidence type="ECO:0000313" key="19">
    <source>
        <dbReference type="Ensembl" id="ENSSMRP00000005054.1"/>
    </source>
</evidence>
<feature type="compositionally biased region" description="Polar residues" evidence="17">
    <location>
        <begin position="499"/>
        <end position="522"/>
    </location>
</feature>
<dbReference type="Gene3D" id="3.60.15.10">
    <property type="entry name" value="Ribonuclease Z/Hydroxyacylglutathione hydrolase-like"/>
    <property type="match status" value="1"/>
</dbReference>
<dbReference type="GO" id="GO:0006303">
    <property type="term" value="P:double-strand break repair via nonhomologous end joining"/>
    <property type="evidence" value="ECO:0007669"/>
    <property type="project" value="TreeGrafter"/>
</dbReference>
<proteinExistence type="inferred from homology"/>
<evidence type="ECO:0000256" key="2">
    <source>
        <dbReference type="ARBA" id="ARBA00004123"/>
    </source>
</evidence>
<dbReference type="GO" id="GO:0031627">
    <property type="term" value="P:telomeric loop formation"/>
    <property type="evidence" value="ECO:0007669"/>
    <property type="project" value="Ensembl"/>
</dbReference>
<dbReference type="GO" id="GO:0010833">
    <property type="term" value="P:telomere maintenance via telomere lengthening"/>
    <property type="evidence" value="ECO:0007669"/>
    <property type="project" value="Ensembl"/>
</dbReference>
<dbReference type="AlphaFoldDB" id="A0A8D0DHT0"/>
<keyword evidence="10" id="KW-0269">Exonuclease</keyword>
<feature type="region of interest" description="Disordered" evidence="17">
    <location>
        <begin position="481"/>
        <end position="542"/>
    </location>
</feature>
<dbReference type="Ensembl" id="ENSSMRT00000005950.1">
    <property type="protein sequence ID" value="ENSSMRP00000005054.1"/>
    <property type="gene ID" value="ENSSMRG00000004153.1"/>
</dbReference>
<evidence type="ECO:0000256" key="5">
    <source>
        <dbReference type="ARBA" id="ARBA00012865"/>
    </source>
</evidence>
<feature type="compositionally biased region" description="Polar residues" evidence="17">
    <location>
        <begin position="532"/>
        <end position="542"/>
    </location>
</feature>
<comment type="subcellular location">
    <subcellularLocation>
        <location evidence="3">Chromosome</location>
        <location evidence="3">Telomere</location>
    </subcellularLocation>
    <subcellularLocation>
        <location evidence="2">Nucleus</location>
    </subcellularLocation>
</comment>
<protein>
    <recommendedName>
        <fullName evidence="14">5' exonuclease Apollo</fullName>
        <ecNumber evidence="5">3.5.2.6</ecNumber>
    </recommendedName>
    <alternativeName>
        <fullName evidence="15">DNA cross-link repair 1B protein</fullName>
    </alternativeName>
    <alternativeName>
        <fullName evidence="16">SNM1 homolog B</fullName>
    </alternativeName>
</protein>
<dbReference type="SUPFAM" id="SSF56281">
    <property type="entry name" value="Metallo-hydrolase/oxidoreductase"/>
    <property type="match status" value="1"/>
</dbReference>
<dbReference type="Pfam" id="PF07522">
    <property type="entry name" value="DRMBL"/>
    <property type="match status" value="1"/>
</dbReference>